<keyword evidence="3 6" id="KW-0812">Transmembrane</keyword>
<dbReference type="Proteomes" id="UP000637578">
    <property type="component" value="Unassembled WGS sequence"/>
</dbReference>
<keyword evidence="2 6" id="KW-0813">Transport</keyword>
<comment type="caution">
    <text evidence="8">The sequence shown here is derived from an EMBL/GenBank/DDBJ whole genome shotgun (WGS) entry which is preliminary data.</text>
</comment>
<feature type="transmembrane region" description="Helical" evidence="6">
    <location>
        <begin position="29"/>
        <end position="51"/>
    </location>
</feature>
<evidence type="ECO:0000256" key="2">
    <source>
        <dbReference type="ARBA" id="ARBA00022448"/>
    </source>
</evidence>
<feature type="transmembrane region" description="Helical" evidence="6">
    <location>
        <begin position="58"/>
        <end position="83"/>
    </location>
</feature>
<dbReference type="SUPFAM" id="SSF161098">
    <property type="entry name" value="MetI-like"/>
    <property type="match status" value="1"/>
</dbReference>
<evidence type="ECO:0000256" key="3">
    <source>
        <dbReference type="ARBA" id="ARBA00022692"/>
    </source>
</evidence>
<evidence type="ECO:0000256" key="1">
    <source>
        <dbReference type="ARBA" id="ARBA00004141"/>
    </source>
</evidence>
<feature type="transmembrane region" description="Helical" evidence="6">
    <location>
        <begin position="152"/>
        <end position="174"/>
    </location>
</feature>
<keyword evidence="5 6" id="KW-0472">Membrane</keyword>
<dbReference type="GO" id="GO:0031460">
    <property type="term" value="P:glycine betaine transport"/>
    <property type="evidence" value="ECO:0007669"/>
    <property type="project" value="TreeGrafter"/>
</dbReference>
<dbReference type="Pfam" id="PF00528">
    <property type="entry name" value="BPD_transp_1"/>
    <property type="match status" value="1"/>
</dbReference>
<feature type="domain" description="ABC transmembrane type-1" evidence="7">
    <location>
        <begin position="25"/>
        <end position="204"/>
    </location>
</feature>
<accession>A0A8J3FS92</accession>
<dbReference type="Gene3D" id="1.10.3720.10">
    <property type="entry name" value="MetI-like"/>
    <property type="match status" value="1"/>
</dbReference>
<reference evidence="8" key="2">
    <citation type="submission" date="2020-09" db="EMBL/GenBank/DDBJ databases">
        <authorList>
            <person name="Sun Q."/>
            <person name="Zhou Y."/>
        </authorList>
    </citation>
    <scope>NUCLEOTIDE SEQUENCE</scope>
    <source>
        <strain evidence="8">CGMCC 4.5737</strain>
    </source>
</reference>
<feature type="transmembrane region" description="Helical" evidence="6">
    <location>
        <begin position="89"/>
        <end position="110"/>
    </location>
</feature>
<comment type="subcellular location">
    <subcellularLocation>
        <location evidence="6">Cell membrane</location>
        <topology evidence="6">Multi-pass membrane protein</topology>
    </subcellularLocation>
    <subcellularLocation>
        <location evidence="1">Membrane</location>
        <topology evidence="1">Multi-pass membrane protein</topology>
    </subcellularLocation>
</comment>
<dbReference type="PANTHER" id="PTHR30177:SF33">
    <property type="entry name" value="POSSIBLE OSMOPROTECTANT (GLYCINE BETAINE_CARNITINE_CHOLINE_L-PROLINE) TRANSPORT INTEGRAL MEMBRANE PROTEIN ABC TRANSPORTER PROZ"/>
    <property type="match status" value="1"/>
</dbReference>
<dbReference type="GO" id="GO:0005886">
    <property type="term" value="C:plasma membrane"/>
    <property type="evidence" value="ECO:0007669"/>
    <property type="project" value="UniProtKB-SubCell"/>
</dbReference>
<name>A0A8J3FS92_9PSEU</name>
<evidence type="ECO:0000313" key="9">
    <source>
        <dbReference type="Proteomes" id="UP000637578"/>
    </source>
</evidence>
<feature type="transmembrane region" description="Helical" evidence="6">
    <location>
        <begin position="186"/>
        <end position="207"/>
    </location>
</feature>
<gene>
    <name evidence="8" type="primary">proW</name>
    <name evidence="8" type="ORF">GCM10012275_00270</name>
</gene>
<reference evidence="8" key="1">
    <citation type="journal article" date="2014" name="Int. J. Syst. Evol. Microbiol.">
        <title>Complete genome sequence of Corynebacterium casei LMG S-19264T (=DSM 44701T), isolated from a smear-ripened cheese.</title>
        <authorList>
            <consortium name="US DOE Joint Genome Institute (JGI-PGF)"/>
            <person name="Walter F."/>
            <person name="Albersmeier A."/>
            <person name="Kalinowski J."/>
            <person name="Ruckert C."/>
        </authorList>
    </citation>
    <scope>NUCLEOTIDE SEQUENCE</scope>
    <source>
        <strain evidence="8">CGMCC 4.5737</strain>
    </source>
</reference>
<dbReference type="InterPro" id="IPR035906">
    <property type="entry name" value="MetI-like_sf"/>
</dbReference>
<keyword evidence="9" id="KW-1185">Reference proteome</keyword>
<proteinExistence type="inferred from homology"/>
<organism evidence="8 9">
    <name type="scientific">Longimycelium tulufanense</name>
    <dbReference type="NCBI Taxonomy" id="907463"/>
    <lineage>
        <taxon>Bacteria</taxon>
        <taxon>Bacillati</taxon>
        <taxon>Actinomycetota</taxon>
        <taxon>Actinomycetes</taxon>
        <taxon>Pseudonocardiales</taxon>
        <taxon>Pseudonocardiaceae</taxon>
        <taxon>Longimycelium</taxon>
    </lineage>
</organism>
<dbReference type="CDD" id="cd06261">
    <property type="entry name" value="TM_PBP2"/>
    <property type="match status" value="1"/>
</dbReference>
<protein>
    <submittedName>
        <fullName evidence="8">Glycine/betaine ABC transporter permease</fullName>
    </submittedName>
</protein>
<evidence type="ECO:0000256" key="4">
    <source>
        <dbReference type="ARBA" id="ARBA00022989"/>
    </source>
</evidence>
<dbReference type="InterPro" id="IPR000515">
    <property type="entry name" value="MetI-like"/>
</dbReference>
<dbReference type="InterPro" id="IPR051204">
    <property type="entry name" value="ABC_transp_perm/SBD"/>
</dbReference>
<comment type="similarity">
    <text evidence="6">Belongs to the binding-protein-dependent transport system permease family.</text>
</comment>
<dbReference type="RefSeq" id="WP_189052735.1">
    <property type="nucleotide sequence ID" value="NZ_BMMK01000001.1"/>
</dbReference>
<sequence length="251" mass="25874">MLQEILSWLTDPAHWSGPDGIPHRLLEHLGYTVVAALAAIAIGVPLGLFVGHTGRGGLALVGLTNGMRALPTLGLVTFLFLVLGSTQTSTLIALVVLAVPPVLAGTYAGVQDTPRGVVDAAQGMGMTGWQRLWRVEVPNATPLLLGGIRNAVLQLVATTTVAAFVGLGGLGRYVLDGLRVYAYPKVAAGALLVAALAVVLDLLLAGLQRVIVPRGLRLAAVTRRRGGVAREPERVGTDVVAGAVAREGANG</sequence>
<evidence type="ECO:0000259" key="7">
    <source>
        <dbReference type="PROSITE" id="PS50928"/>
    </source>
</evidence>
<keyword evidence="4 6" id="KW-1133">Transmembrane helix</keyword>
<dbReference type="PROSITE" id="PS50928">
    <property type="entry name" value="ABC_TM1"/>
    <property type="match status" value="1"/>
</dbReference>
<evidence type="ECO:0000256" key="5">
    <source>
        <dbReference type="ARBA" id="ARBA00023136"/>
    </source>
</evidence>
<evidence type="ECO:0000256" key="6">
    <source>
        <dbReference type="RuleBase" id="RU363032"/>
    </source>
</evidence>
<evidence type="ECO:0000313" key="8">
    <source>
        <dbReference type="EMBL" id="GGM32821.1"/>
    </source>
</evidence>
<dbReference type="GO" id="GO:0055085">
    <property type="term" value="P:transmembrane transport"/>
    <property type="evidence" value="ECO:0007669"/>
    <property type="project" value="InterPro"/>
</dbReference>
<dbReference type="PANTHER" id="PTHR30177">
    <property type="entry name" value="GLYCINE BETAINE/L-PROLINE TRANSPORT SYSTEM PERMEASE PROTEIN PROW"/>
    <property type="match status" value="1"/>
</dbReference>
<dbReference type="AlphaFoldDB" id="A0A8J3FS92"/>
<dbReference type="EMBL" id="BMMK01000001">
    <property type="protein sequence ID" value="GGM32821.1"/>
    <property type="molecule type" value="Genomic_DNA"/>
</dbReference>